<sequence length="38" mass="4231">MLQMETERLSTMSPQIDALLNVTRADPFCSAPTLYQAS</sequence>
<keyword evidence="2" id="KW-1185">Reference proteome</keyword>
<name>K9FSX3_PEND2</name>
<dbReference type="AlphaFoldDB" id="K9FSX3"/>
<dbReference type="InParanoid" id="K9FSX3"/>
<protein>
    <submittedName>
        <fullName evidence="1">Uncharacterized protein</fullName>
    </submittedName>
</protein>
<evidence type="ECO:0000313" key="1">
    <source>
        <dbReference type="EMBL" id="EKV12740.1"/>
    </source>
</evidence>
<organism evidence="1 2">
    <name type="scientific">Penicillium digitatum (strain PHI26 / CECT 20796)</name>
    <name type="common">Green mold</name>
    <dbReference type="NCBI Taxonomy" id="1170229"/>
    <lineage>
        <taxon>Eukaryota</taxon>
        <taxon>Fungi</taxon>
        <taxon>Dikarya</taxon>
        <taxon>Ascomycota</taxon>
        <taxon>Pezizomycotina</taxon>
        <taxon>Eurotiomycetes</taxon>
        <taxon>Eurotiomycetidae</taxon>
        <taxon>Eurotiales</taxon>
        <taxon>Aspergillaceae</taxon>
        <taxon>Penicillium</taxon>
    </lineage>
</organism>
<comment type="caution">
    <text evidence="1">The sequence shown here is derived from an EMBL/GenBank/DDBJ whole genome shotgun (WGS) entry which is preliminary data.</text>
</comment>
<accession>K9FSX3</accession>
<dbReference type="EMBL" id="AKCT01000174">
    <property type="protein sequence ID" value="EKV12740.1"/>
    <property type="molecule type" value="Genomic_DNA"/>
</dbReference>
<dbReference type="HOGENOM" id="CLU_3335758_0_0_1"/>
<gene>
    <name evidence="1" type="ORF">PDIG_41760</name>
</gene>
<reference evidence="2" key="1">
    <citation type="journal article" date="2012" name="BMC Genomics">
        <title>Genome sequence of the necrotrophic fungus Penicillium digitatum, the main postharvest pathogen of citrus.</title>
        <authorList>
            <person name="Marcet-Houben M."/>
            <person name="Ballester A.-R."/>
            <person name="de la Fuente B."/>
            <person name="Harries E."/>
            <person name="Marcos J.F."/>
            <person name="Gonzalez-Candelas L."/>
            <person name="Gabaldon T."/>
        </authorList>
    </citation>
    <scope>NUCLEOTIDE SEQUENCE [LARGE SCALE GENOMIC DNA]</scope>
    <source>
        <strain evidence="2">PHI26 / CECT 20796</strain>
    </source>
</reference>
<dbReference type="Proteomes" id="UP000009882">
    <property type="component" value="Unassembled WGS sequence"/>
</dbReference>
<proteinExistence type="predicted"/>
<evidence type="ECO:0000313" key="2">
    <source>
        <dbReference type="Proteomes" id="UP000009882"/>
    </source>
</evidence>